<keyword evidence="3" id="KW-1003">Cell membrane</keyword>
<evidence type="ECO:0000256" key="3">
    <source>
        <dbReference type="ARBA" id="ARBA00022475"/>
    </source>
</evidence>
<comment type="subcellular location">
    <subcellularLocation>
        <location evidence="1">Cell membrane</location>
        <topology evidence="1">Multi-pass membrane protein</topology>
    </subcellularLocation>
</comment>
<dbReference type="InterPro" id="IPR011701">
    <property type="entry name" value="MFS"/>
</dbReference>
<gene>
    <name evidence="9" type="ORF">C1J01_18435</name>
</gene>
<dbReference type="OrthoDB" id="3460055at2"/>
<evidence type="ECO:0000313" key="9">
    <source>
        <dbReference type="EMBL" id="PZG17319.1"/>
    </source>
</evidence>
<feature type="transmembrane region" description="Helical" evidence="8">
    <location>
        <begin position="72"/>
        <end position="92"/>
    </location>
</feature>
<name>A0A2W2EK79_9ACTN</name>
<dbReference type="Pfam" id="PF07690">
    <property type="entry name" value="MFS_1"/>
    <property type="match status" value="1"/>
</dbReference>
<dbReference type="GO" id="GO:0022857">
    <property type="term" value="F:transmembrane transporter activity"/>
    <property type="evidence" value="ECO:0007669"/>
    <property type="project" value="InterPro"/>
</dbReference>
<dbReference type="EMBL" id="POUD01000069">
    <property type="protein sequence ID" value="PZG17319.1"/>
    <property type="molecule type" value="Genomic_DNA"/>
</dbReference>
<feature type="compositionally biased region" description="Low complexity" evidence="7">
    <location>
        <begin position="261"/>
        <end position="272"/>
    </location>
</feature>
<keyword evidence="2" id="KW-0813">Transport</keyword>
<keyword evidence="6 8" id="KW-0472">Membrane</keyword>
<feature type="compositionally biased region" description="Basic residues" evidence="7">
    <location>
        <begin position="156"/>
        <end position="167"/>
    </location>
</feature>
<evidence type="ECO:0000256" key="4">
    <source>
        <dbReference type="ARBA" id="ARBA00022692"/>
    </source>
</evidence>
<feature type="transmembrane region" description="Helical" evidence="8">
    <location>
        <begin position="20"/>
        <end position="40"/>
    </location>
</feature>
<evidence type="ECO:0000256" key="1">
    <source>
        <dbReference type="ARBA" id="ARBA00004651"/>
    </source>
</evidence>
<feature type="transmembrane region" description="Helical" evidence="8">
    <location>
        <begin position="47"/>
        <end position="66"/>
    </location>
</feature>
<dbReference type="Proteomes" id="UP000249304">
    <property type="component" value="Unassembled WGS sequence"/>
</dbReference>
<proteinExistence type="predicted"/>
<keyword evidence="4 8" id="KW-0812">Transmembrane</keyword>
<dbReference type="PANTHER" id="PTHR43266:SF2">
    <property type="entry name" value="MAJOR FACILITATOR SUPERFAMILY (MFS) PROFILE DOMAIN-CONTAINING PROTEIN"/>
    <property type="match status" value="1"/>
</dbReference>
<keyword evidence="10" id="KW-1185">Reference proteome</keyword>
<protein>
    <recommendedName>
        <fullName evidence="11">MFS transporter</fullName>
    </recommendedName>
</protein>
<feature type="compositionally biased region" description="Basic residues" evidence="7">
    <location>
        <begin position="290"/>
        <end position="301"/>
    </location>
</feature>
<feature type="compositionally biased region" description="Basic and acidic residues" evidence="7">
    <location>
        <begin position="302"/>
        <end position="326"/>
    </location>
</feature>
<reference evidence="9 10" key="1">
    <citation type="submission" date="2018-01" db="EMBL/GenBank/DDBJ databases">
        <title>Draft genome sequence of Nonomuraea sp. KC333.</title>
        <authorList>
            <person name="Sahin N."/>
            <person name="Saygin H."/>
            <person name="Ay H."/>
        </authorList>
    </citation>
    <scope>NUCLEOTIDE SEQUENCE [LARGE SCALE GENOMIC DNA]</scope>
    <source>
        <strain evidence="9 10">KC333</strain>
    </source>
</reference>
<evidence type="ECO:0000256" key="7">
    <source>
        <dbReference type="SAM" id="MobiDB-lite"/>
    </source>
</evidence>
<dbReference type="SUPFAM" id="SSF103473">
    <property type="entry name" value="MFS general substrate transporter"/>
    <property type="match status" value="1"/>
</dbReference>
<sequence length="334" mass="35179">MLLTLGVWAKDLSGSSSAAGLVFLAVVAPVTPSPLIGLLADRVDRKPLLVGANLAAAAAATTLLLVQTSAQLWLLYGVAFAFGALGLVNSAAQSGLVRDMLPARHLDTANGLLTAVDQGLRILSPIAGSAGDDRRPGSPAERPAAVAHGDGERGGVRRPRLLRHGPVRTRGQGAREGGRVLRGAGGRSGGRQCARRPDGGRGVAPMGTCGGGRDLTRAGRRGRGRDGGRPRRRSAARLRGDGAVRVRGGGPVAGRRDGHHPAAAHARQAPGPGRRGRRRRHDGAADGLHRGRRGARRRRRLPMADDHRRRGPDRLRVRADDDLHESPRRRRAAR</sequence>
<evidence type="ECO:0000313" key="10">
    <source>
        <dbReference type="Proteomes" id="UP000249304"/>
    </source>
</evidence>
<dbReference type="InterPro" id="IPR036259">
    <property type="entry name" value="MFS_trans_sf"/>
</dbReference>
<evidence type="ECO:0008006" key="11">
    <source>
        <dbReference type="Google" id="ProtNLM"/>
    </source>
</evidence>
<dbReference type="Gene3D" id="1.20.1250.20">
    <property type="entry name" value="MFS general substrate transporter like domains"/>
    <property type="match status" value="1"/>
</dbReference>
<dbReference type="PANTHER" id="PTHR43266">
    <property type="entry name" value="MACROLIDE-EFFLUX PROTEIN"/>
    <property type="match status" value="1"/>
</dbReference>
<evidence type="ECO:0000256" key="8">
    <source>
        <dbReference type="SAM" id="Phobius"/>
    </source>
</evidence>
<comment type="caution">
    <text evidence="9">The sequence shown here is derived from an EMBL/GenBank/DDBJ whole genome shotgun (WGS) entry which is preliminary data.</text>
</comment>
<keyword evidence="5 8" id="KW-1133">Transmembrane helix</keyword>
<evidence type="ECO:0000256" key="6">
    <source>
        <dbReference type="ARBA" id="ARBA00023136"/>
    </source>
</evidence>
<evidence type="ECO:0000256" key="2">
    <source>
        <dbReference type="ARBA" id="ARBA00022448"/>
    </source>
</evidence>
<dbReference type="AlphaFoldDB" id="A0A2W2EK79"/>
<organism evidence="9 10">
    <name type="scientific">Nonomuraea aridisoli</name>
    <dbReference type="NCBI Taxonomy" id="2070368"/>
    <lineage>
        <taxon>Bacteria</taxon>
        <taxon>Bacillati</taxon>
        <taxon>Actinomycetota</taxon>
        <taxon>Actinomycetes</taxon>
        <taxon>Streptosporangiales</taxon>
        <taxon>Streptosporangiaceae</taxon>
        <taxon>Nonomuraea</taxon>
    </lineage>
</organism>
<feature type="region of interest" description="Disordered" evidence="7">
    <location>
        <begin position="127"/>
        <end position="334"/>
    </location>
</feature>
<evidence type="ECO:0000256" key="5">
    <source>
        <dbReference type="ARBA" id="ARBA00022989"/>
    </source>
</evidence>
<accession>A0A2W2EK79</accession>
<dbReference type="GO" id="GO:0005886">
    <property type="term" value="C:plasma membrane"/>
    <property type="evidence" value="ECO:0007669"/>
    <property type="project" value="UniProtKB-SubCell"/>
</dbReference>